<protein>
    <submittedName>
        <fullName evidence="2">Glycerophosphoryl diester phosphodiesterase family protein</fullName>
    </submittedName>
</protein>
<dbReference type="GO" id="GO:0008081">
    <property type="term" value="F:phosphoric diester hydrolase activity"/>
    <property type="evidence" value="ECO:0007669"/>
    <property type="project" value="InterPro"/>
</dbReference>
<dbReference type="Gene3D" id="3.20.20.190">
    <property type="entry name" value="Phosphatidylinositol (PI) phosphodiesterase"/>
    <property type="match status" value="1"/>
</dbReference>
<dbReference type="GO" id="GO:0006629">
    <property type="term" value="P:lipid metabolic process"/>
    <property type="evidence" value="ECO:0007669"/>
    <property type="project" value="InterPro"/>
</dbReference>
<evidence type="ECO:0000313" key="2">
    <source>
        <dbReference type="EMBL" id="SHI55706.1"/>
    </source>
</evidence>
<dbReference type="OrthoDB" id="9809583at2"/>
<dbReference type="RefSeq" id="WP_072763145.1">
    <property type="nucleotide sequence ID" value="NZ_FQYX01000003.1"/>
</dbReference>
<dbReference type="InterPro" id="IPR030395">
    <property type="entry name" value="GP_PDE_dom"/>
</dbReference>
<dbReference type="Pfam" id="PF03009">
    <property type="entry name" value="GDPD"/>
    <property type="match status" value="1"/>
</dbReference>
<gene>
    <name evidence="2" type="ORF">SAMN04487911_10373</name>
</gene>
<evidence type="ECO:0000313" key="3">
    <source>
        <dbReference type="Proteomes" id="UP000184231"/>
    </source>
</evidence>
<organism evidence="2 3">
    <name type="scientific">Arenibacter nanhaiticus</name>
    <dbReference type="NCBI Taxonomy" id="558155"/>
    <lineage>
        <taxon>Bacteria</taxon>
        <taxon>Pseudomonadati</taxon>
        <taxon>Bacteroidota</taxon>
        <taxon>Flavobacteriia</taxon>
        <taxon>Flavobacteriales</taxon>
        <taxon>Flavobacteriaceae</taxon>
        <taxon>Arenibacter</taxon>
    </lineage>
</organism>
<feature type="domain" description="GP-PDE" evidence="1">
    <location>
        <begin position="19"/>
        <end position="69"/>
    </location>
</feature>
<proteinExistence type="predicted"/>
<dbReference type="STRING" id="558155.SAMN04487911_10373"/>
<dbReference type="Proteomes" id="UP000184231">
    <property type="component" value="Unassembled WGS sequence"/>
</dbReference>
<evidence type="ECO:0000259" key="1">
    <source>
        <dbReference type="Pfam" id="PF03009"/>
    </source>
</evidence>
<name>A0A1M6C3V6_9FLAO</name>
<dbReference type="EMBL" id="FQYX01000003">
    <property type="protein sequence ID" value="SHI55706.1"/>
    <property type="molecule type" value="Genomic_DNA"/>
</dbReference>
<accession>A0A1M6C3V6</accession>
<dbReference type="InterPro" id="IPR017946">
    <property type="entry name" value="PLC-like_Pdiesterase_TIM-brl"/>
</dbReference>
<dbReference type="SUPFAM" id="SSF51695">
    <property type="entry name" value="PLC-like phosphodiesterases"/>
    <property type="match status" value="1"/>
</dbReference>
<reference evidence="2 3" key="1">
    <citation type="submission" date="2016-11" db="EMBL/GenBank/DDBJ databases">
        <authorList>
            <person name="Jaros S."/>
            <person name="Januszkiewicz K."/>
            <person name="Wedrychowicz H."/>
        </authorList>
    </citation>
    <scope>NUCLEOTIDE SEQUENCE [LARGE SCALE GENOMIC DNA]</scope>
    <source>
        <strain evidence="2 3">CGMCC 1.8863</strain>
    </source>
</reference>
<sequence length="85" mass="10059">MSLPISMGIKTPEEVKNDGYTGLDYNVYKKNPTWIKEAQDLGLTVNAWTVDKEEDMKDLLAQKVDYIFTMNQNYCIRFWRENKFL</sequence>
<dbReference type="AlphaFoldDB" id="A0A1M6C3V6"/>
<keyword evidence="3" id="KW-1185">Reference proteome</keyword>